<dbReference type="Proteomes" id="UP001327027">
    <property type="component" value="Unassembled WGS sequence"/>
</dbReference>
<protein>
    <submittedName>
        <fullName evidence="2">M15 family metallopeptidase</fullName>
    </submittedName>
</protein>
<dbReference type="InterPro" id="IPR009045">
    <property type="entry name" value="Zn_M74/Hedgehog-like"/>
</dbReference>
<dbReference type="SUPFAM" id="SSF55166">
    <property type="entry name" value="Hedgehog/DD-peptidase"/>
    <property type="match status" value="1"/>
</dbReference>
<dbReference type="CDD" id="cd14845">
    <property type="entry name" value="L-Ala-D-Glu_peptidase_like"/>
    <property type="match status" value="1"/>
</dbReference>
<dbReference type="InterPro" id="IPR052179">
    <property type="entry name" value="DD-CPase-like"/>
</dbReference>
<dbReference type="RefSeq" id="WP_324180336.1">
    <property type="nucleotide sequence ID" value="NZ_BAABAW010000024.1"/>
</dbReference>
<evidence type="ECO:0000313" key="3">
    <source>
        <dbReference type="Proteomes" id="UP001327027"/>
    </source>
</evidence>
<evidence type="ECO:0000313" key="2">
    <source>
        <dbReference type="EMBL" id="MEB3346312.1"/>
    </source>
</evidence>
<dbReference type="Gene3D" id="3.30.1380.10">
    <property type="match status" value="1"/>
</dbReference>
<gene>
    <name evidence="2" type="ORF">U6A24_12615</name>
</gene>
<sequence length="177" mass="19938">MKVKTKIIIGTGIAFAGILFLMRNKIASAVWDLVSENRIKKLHPAIQNKVRTFINRAEKEGIQLRVTDGLRTFQEQDDLYAQGRTKPGKIVTNAKAGQSYHNYGLAVDVVPMVNGRPNYKDDYQKMARIGKSLGFTWGGDFKNLSDKPHFHMTFGNSIAELQNKVLKKQVQNGYVIV</sequence>
<dbReference type="EMBL" id="JAYKLX010000005">
    <property type="protein sequence ID" value="MEB3346312.1"/>
    <property type="molecule type" value="Genomic_DNA"/>
</dbReference>
<reference evidence="2 3" key="1">
    <citation type="journal article" date="2013" name="Int. J. Syst. Evol. Microbiol.">
        <title>Aquimarina gracilis sp. nov., isolated from the gut microflora of a mussel, Mytilus coruscus, and emended description of Aquimarina spongiae.</title>
        <authorList>
            <person name="Park S.C."/>
            <person name="Choe H.N."/>
            <person name="Baik K.S."/>
            <person name="Seong C.N."/>
        </authorList>
    </citation>
    <scope>NUCLEOTIDE SEQUENCE [LARGE SCALE GENOMIC DNA]</scope>
    <source>
        <strain evidence="2 3">PSC32</strain>
    </source>
</reference>
<organism evidence="2 3">
    <name type="scientific">Aquimarina gracilis</name>
    <dbReference type="NCBI Taxonomy" id="874422"/>
    <lineage>
        <taxon>Bacteria</taxon>
        <taxon>Pseudomonadati</taxon>
        <taxon>Bacteroidota</taxon>
        <taxon>Flavobacteriia</taxon>
        <taxon>Flavobacteriales</taxon>
        <taxon>Flavobacteriaceae</taxon>
        <taxon>Aquimarina</taxon>
    </lineage>
</organism>
<name>A0ABU5ZWU5_9FLAO</name>
<proteinExistence type="predicted"/>
<dbReference type="PANTHER" id="PTHR34385">
    <property type="entry name" value="D-ALANYL-D-ALANINE CARBOXYPEPTIDASE"/>
    <property type="match status" value="1"/>
</dbReference>
<keyword evidence="3" id="KW-1185">Reference proteome</keyword>
<dbReference type="PANTHER" id="PTHR34385:SF1">
    <property type="entry name" value="PEPTIDOGLYCAN L-ALANYL-D-GLUTAMATE ENDOPEPTIDASE CWLK"/>
    <property type="match status" value="1"/>
</dbReference>
<accession>A0ABU5ZWU5</accession>
<dbReference type="InterPro" id="IPR039561">
    <property type="entry name" value="Peptidase_M15C"/>
</dbReference>
<comment type="caution">
    <text evidence="2">The sequence shown here is derived from an EMBL/GenBank/DDBJ whole genome shotgun (WGS) entry which is preliminary data.</text>
</comment>
<evidence type="ECO:0000259" key="1">
    <source>
        <dbReference type="Pfam" id="PF13539"/>
    </source>
</evidence>
<feature type="domain" description="Peptidase M15C" evidence="1">
    <location>
        <begin position="93"/>
        <end position="151"/>
    </location>
</feature>
<dbReference type="Pfam" id="PF13539">
    <property type="entry name" value="Peptidase_M15_4"/>
    <property type="match status" value="1"/>
</dbReference>